<evidence type="ECO:0000256" key="7">
    <source>
        <dbReference type="ARBA" id="ARBA00023157"/>
    </source>
</evidence>
<dbReference type="GO" id="GO:0005576">
    <property type="term" value="C:extracellular region"/>
    <property type="evidence" value="ECO:0007669"/>
    <property type="project" value="InterPro"/>
</dbReference>
<evidence type="ECO:0000256" key="3">
    <source>
        <dbReference type="ARBA" id="ARBA00022729"/>
    </source>
</evidence>
<evidence type="ECO:0000256" key="5">
    <source>
        <dbReference type="ARBA" id="ARBA00022825"/>
    </source>
</evidence>
<name>A0A1G6WE06_9PSEU</name>
<dbReference type="Proteomes" id="UP000199501">
    <property type="component" value="Unassembled WGS sequence"/>
</dbReference>
<feature type="disulfide bond" evidence="9">
    <location>
        <begin position="209"/>
        <end position="225"/>
    </location>
</feature>
<feature type="chain" id="PRO_5038857553" evidence="10">
    <location>
        <begin position="29"/>
        <end position="379"/>
    </location>
</feature>
<dbReference type="InterPro" id="IPR035070">
    <property type="entry name" value="Streptogrisin_prodomain"/>
</dbReference>
<evidence type="ECO:0000256" key="2">
    <source>
        <dbReference type="ARBA" id="ARBA00022670"/>
    </source>
</evidence>
<dbReference type="Gene3D" id="2.40.10.10">
    <property type="entry name" value="Trypsin-like serine proteases"/>
    <property type="match status" value="2"/>
</dbReference>
<evidence type="ECO:0000256" key="1">
    <source>
        <dbReference type="ARBA" id="ARBA00007664"/>
    </source>
</evidence>
<keyword evidence="2 12" id="KW-0645">Protease</keyword>
<dbReference type="InterPro" id="IPR001316">
    <property type="entry name" value="Pept_S1A_streptogrisin"/>
</dbReference>
<feature type="disulfide bond" evidence="9">
    <location>
        <begin position="291"/>
        <end position="301"/>
    </location>
</feature>
<keyword evidence="5" id="KW-0720">Serine protease</keyword>
<dbReference type="InterPro" id="IPR009003">
    <property type="entry name" value="Peptidase_S1_PA"/>
</dbReference>
<keyword evidence="3 10" id="KW-0732">Signal</keyword>
<dbReference type="EMBL" id="FMZZ01000014">
    <property type="protein sequence ID" value="SDD63487.1"/>
    <property type="molecule type" value="Genomic_DNA"/>
</dbReference>
<protein>
    <submittedName>
        <fullName evidence="12">Alpha-lytic protease prodomain-containing protein</fullName>
    </submittedName>
</protein>
<dbReference type="SUPFAM" id="SSF50494">
    <property type="entry name" value="Trypsin-like serine proteases"/>
    <property type="match status" value="1"/>
</dbReference>
<reference evidence="13" key="1">
    <citation type="submission" date="2016-10" db="EMBL/GenBank/DDBJ databases">
        <authorList>
            <person name="Varghese N."/>
            <person name="Submissions S."/>
        </authorList>
    </citation>
    <scope>NUCLEOTIDE SEQUENCE [LARGE SCALE GENOMIC DNA]</scope>
    <source>
        <strain evidence="13">IBRC-M 10403</strain>
    </source>
</reference>
<keyword evidence="6" id="KW-0865">Zymogen</keyword>
<feature type="active site" description="Charge relay system" evidence="8">
    <location>
        <position position="333"/>
    </location>
</feature>
<feature type="domain" description="Peptidase S1A alpha-lytic prodomain" evidence="11">
    <location>
        <begin position="117"/>
        <end position="175"/>
    </location>
</feature>
<accession>A0A1G6WE06</accession>
<organism evidence="12 13">
    <name type="scientific">Actinokineospora iranica</name>
    <dbReference type="NCBI Taxonomy" id="1271860"/>
    <lineage>
        <taxon>Bacteria</taxon>
        <taxon>Bacillati</taxon>
        <taxon>Actinomycetota</taxon>
        <taxon>Actinomycetes</taxon>
        <taxon>Pseudonocardiales</taxon>
        <taxon>Pseudonocardiaceae</taxon>
        <taxon>Actinokineospora</taxon>
    </lineage>
</organism>
<dbReference type="PRINTS" id="PR00861">
    <property type="entry name" value="ALYTICPTASE"/>
</dbReference>
<evidence type="ECO:0000313" key="13">
    <source>
        <dbReference type="Proteomes" id="UP000199501"/>
    </source>
</evidence>
<dbReference type="AlphaFoldDB" id="A0A1G6WE06"/>
<evidence type="ECO:0000256" key="4">
    <source>
        <dbReference type="ARBA" id="ARBA00022801"/>
    </source>
</evidence>
<dbReference type="PIRSF" id="PIRSF001134">
    <property type="entry name" value="Streptogrisin"/>
    <property type="match status" value="1"/>
</dbReference>
<keyword evidence="7 9" id="KW-1015">Disulfide bond</keyword>
<dbReference type="GO" id="GO:0004252">
    <property type="term" value="F:serine-type endopeptidase activity"/>
    <property type="evidence" value="ECO:0007669"/>
    <property type="project" value="InterPro"/>
</dbReference>
<dbReference type="InterPro" id="IPR037295">
    <property type="entry name" value="Alpha-lytic_protease_prodomain"/>
</dbReference>
<evidence type="ECO:0000313" key="12">
    <source>
        <dbReference type="EMBL" id="SDD63487.1"/>
    </source>
</evidence>
<dbReference type="Pfam" id="PF02983">
    <property type="entry name" value="Pro_Al_protease"/>
    <property type="match status" value="1"/>
</dbReference>
<dbReference type="InterPro" id="IPR043504">
    <property type="entry name" value="Peptidase_S1_PA_chymotrypsin"/>
</dbReference>
<comment type="similarity">
    <text evidence="1">Belongs to the peptidase S1 family.</text>
</comment>
<keyword evidence="4" id="KW-0378">Hydrolase</keyword>
<dbReference type="GO" id="GO:0006508">
    <property type="term" value="P:proteolysis"/>
    <property type="evidence" value="ECO:0007669"/>
    <property type="project" value="UniProtKB-KW"/>
</dbReference>
<dbReference type="OrthoDB" id="8781117at2"/>
<dbReference type="RefSeq" id="WP_091455397.1">
    <property type="nucleotide sequence ID" value="NZ_FMZZ01000014.1"/>
</dbReference>
<dbReference type="STRING" id="1271860.SAMN05216174_114119"/>
<feature type="signal peptide" evidence="10">
    <location>
        <begin position="1"/>
        <end position="28"/>
    </location>
</feature>
<proteinExistence type="inferred from homology"/>
<evidence type="ECO:0000256" key="10">
    <source>
        <dbReference type="SAM" id="SignalP"/>
    </source>
</evidence>
<sequence>MRGRFATVAGIVGLAAGAAVALSPTATATVASAADQAGAAALAPALRRDLGLTAAQVNLRLTQEAAASTLLPAAETAAGAAFAGSWFDNGTLVVGVADAARAEAVRATGALATVVTHSADALDAAKAAIDRQAAAGAPAAVTEWYVDPRANAVVVSVATGARGADVDSFLNQARAAGPIVVAEAAEAPRLFAGDVVGGDAYYINGTARCSIGFSVEGGFVSAGHCGKRGASVTGKDKTAMGTFAGSSFPGNDYSWIETNSSWTPTPTVNGYGNGDVTVTGSRAAAVGASICRSGSTTGWRCGTIQATNATVNYSQGSVSGLTRTNACAEPGDSGGSWVSGTQAQGVTSGGSGNCTKGGTTYFQPVNEILSAYGLSLVTG</sequence>
<evidence type="ECO:0000256" key="8">
    <source>
        <dbReference type="PIRSR" id="PIRSR001134-1"/>
    </source>
</evidence>
<gene>
    <name evidence="12" type="ORF">SAMN05216174_114119</name>
</gene>
<evidence type="ECO:0000259" key="11">
    <source>
        <dbReference type="Pfam" id="PF02983"/>
    </source>
</evidence>
<feature type="active site" description="Charge relay system" evidence="8">
    <location>
        <position position="252"/>
    </location>
</feature>
<keyword evidence="13" id="KW-1185">Reference proteome</keyword>
<dbReference type="InterPro" id="IPR004236">
    <property type="entry name" value="Pept_S1_alpha_lytic"/>
</dbReference>
<feature type="active site" description="Charge relay system" evidence="8">
    <location>
        <position position="224"/>
    </location>
</feature>
<dbReference type="SUPFAM" id="SSF54806">
    <property type="entry name" value="Alpha-lytic protease prodomain"/>
    <property type="match status" value="2"/>
</dbReference>
<evidence type="ECO:0000256" key="6">
    <source>
        <dbReference type="ARBA" id="ARBA00023145"/>
    </source>
</evidence>
<evidence type="ECO:0000256" key="9">
    <source>
        <dbReference type="PIRSR" id="PIRSR001134-2"/>
    </source>
</evidence>
<dbReference type="Gene3D" id="3.30.300.50">
    <property type="match status" value="2"/>
</dbReference>
<feature type="disulfide bond" evidence="9">
    <location>
        <begin position="327"/>
        <end position="354"/>
    </location>
</feature>
<dbReference type="CDD" id="cd21112">
    <property type="entry name" value="alphaLP-like"/>
    <property type="match status" value="1"/>
</dbReference>